<dbReference type="OrthoDB" id="3690509at2"/>
<dbReference type="EMBL" id="CP012752">
    <property type="protein sequence ID" value="ALG13839.1"/>
    <property type="molecule type" value="Genomic_DNA"/>
</dbReference>
<evidence type="ECO:0000313" key="2">
    <source>
        <dbReference type="Proteomes" id="UP000063699"/>
    </source>
</evidence>
<dbReference type="AlphaFoldDB" id="A0A0N7F5C4"/>
<keyword evidence="2" id="KW-1185">Reference proteome</keyword>
<evidence type="ECO:0000313" key="1">
    <source>
        <dbReference type="EMBL" id="ALG13839.1"/>
    </source>
</evidence>
<dbReference type="KEGG" id="kphy:AOZ06_49470"/>
<sequence>MTGRNDKLEVNKELVTAISKEMTEFGAALVTARAYAHADNGLTADKFGTIAARTGVGKTYTELRETLRGILDKASPTVEALASAMATAHERTVAADAEAAARFRRADNDLR</sequence>
<dbReference type="STRING" id="860235.AOZ06_49470"/>
<gene>
    <name evidence="1" type="ORF">AOZ06_49470</name>
</gene>
<reference evidence="1 2" key="1">
    <citation type="submission" date="2015-07" db="EMBL/GenBank/DDBJ databases">
        <title>Genome sequencing of Kibdelosporangium phytohabitans.</title>
        <authorList>
            <person name="Qin S."/>
            <person name="Xing K."/>
        </authorList>
    </citation>
    <scope>NUCLEOTIDE SEQUENCE [LARGE SCALE GENOMIC DNA]</scope>
    <source>
        <strain evidence="1 2">KLBMP1111</strain>
    </source>
</reference>
<evidence type="ECO:0008006" key="3">
    <source>
        <dbReference type="Google" id="ProtNLM"/>
    </source>
</evidence>
<dbReference type="RefSeq" id="WP_054295722.1">
    <property type="nucleotide sequence ID" value="NZ_CP012752.1"/>
</dbReference>
<name>A0A0N7F5C4_9PSEU</name>
<protein>
    <recommendedName>
        <fullName evidence="3">ESX-1 secretion-associated protein</fullName>
    </recommendedName>
</protein>
<accession>A0A0N7F5C4</accession>
<dbReference type="Proteomes" id="UP000063699">
    <property type="component" value="Chromosome"/>
</dbReference>
<organism evidence="1 2">
    <name type="scientific">Kibdelosporangium phytohabitans</name>
    <dbReference type="NCBI Taxonomy" id="860235"/>
    <lineage>
        <taxon>Bacteria</taxon>
        <taxon>Bacillati</taxon>
        <taxon>Actinomycetota</taxon>
        <taxon>Actinomycetes</taxon>
        <taxon>Pseudonocardiales</taxon>
        <taxon>Pseudonocardiaceae</taxon>
        <taxon>Kibdelosporangium</taxon>
    </lineage>
</organism>
<proteinExistence type="predicted"/>